<protein>
    <submittedName>
        <fullName evidence="1">Uncharacterized protein</fullName>
    </submittedName>
</protein>
<keyword evidence="2" id="KW-1185">Reference proteome</keyword>
<evidence type="ECO:0000313" key="1">
    <source>
        <dbReference type="EMBL" id="VCX41137.1"/>
    </source>
</evidence>
<proteinExistence type="predicted"/>
<accession>A0A9X9MBI6</accession>
<sequence>MPLNIINVLLFVTGLIEQVTILGSDIGTLYTAEHWKYLRALLGILQKLPPLFCFLIRFSSGFHITTKNQK</sequence>
<reference evidence="1 2" key="1">
    <citation type="submission" date="2018-10" db="EMBL/GenBank/DDBJ databases">
        <authorList>
            <person name="Ekblom R."/>
            <person name="Jareborg N."/>
        </authorList>
    </citation>
    <scope>NUCLEOTIDE SEQUENCE [LARGE SCALE GENOMIC DNA]</scope>
    <source>
        <tissue evidence="1">Muscle</tissue>
    </source>
</reference>
<gene>
    <name evidence="1" type="ORF">BN2614_LOCUS2</name>
</gene>
<dbReference type="AlphaFoldDB" id="A0A9X9MBI6"/>
<name>A0A9X9MBI6_GULGU</name>
<comment type="caution">
    <text evidence="1">The sequence shown here is derived from an EMBL/GenBank/DDBJ whole genome shotgun (WGS) entry which is preliminary data.</text>
</comment>
<dbReference type="Proteomes" id="UP000269945">
    <property type="component" value="Unassembled WGS sequence"/>
</dbReference>
<organism evidence="1 2">
    <name type="scientific">Gulo gulo</name>
    <name type="common">Wolverine</name>
    <name type="synonym">Gluton</name>
    <dbReference type="NCBI Taxonomy" id="48420"/>
    <lineage>
        <taxon>Eukaryota</taxon>
        <taxon>Metazoa</taxon>
        <taxon>Chordata</taxon>
        <taxon>Craniata</taxon>
        <taxon>Vertebrata</taxon>
        <taxon>Euteleostomi</taxon>
        <taxon>Mammalia</taxon>
        <taxon>Eutheria</taxon>
        <taxon>Laurasiatheria</taxon>
        <taxon>Carnivora</taxon>
        <taxon>Caniformia</taxon>
        <taxon>Musteloidea</taxon>
        <taxon>Mustelidae</taxon>
        <taxon>Guloninae</taxon>
        <taxon>Gulo</taxon>
    </lineage>
</organism>
<dbReference type="EMBL" id="CYRY02045632">
    <property type="protein sequence ID" value="VCX41137.1"/>
    <property type="molecule type" value="Genomic_DNA"/>
</dbReference>
<evidence type="ECO:0000313" key="2">
    <source>
        <dbReference type="Proteomes" id="UP000269945"/>
    </source>
</evidence>